<protein>
    <recommendedName>
        <fullName evidence="2">Lhr-like DEAD/H associated domain-containing protein</fullName>
    </recommendedName>
</protein>
<comment type="caution">
    <text evidence="3">The sequence shown here is derived from an EMBL/GenBank/DDBJ whole genome shotgun (WGS) entry which is preliminary data.</text>
</comment>
<dbReference type="GO" id="GO:0005524">
    <property type="term" value="F:ATP binding"/>
    <property type="evidence" value="ECO:0007669"/>
    <property type="project" value="InterPro"/>
</dbReference>
<evidence type="ECO:0000256" key="1">
    <source>
        <dbReference type="SAM" id="Coils"/>
    </source>
</evidence>
<dbReference type="EMBL" id="BARS01003432">
    <property type="protein sequence ID" value="GAF82720.1"/>
    <property type="molecule type" value="Genomic_DNA"/>
</dbReference>
<organism evidence="3">
    <name type="scientific">marine sediment metagenome</name>
    <dbReference type="NCBI Taxonomy" id="412755"/>
    <lineage>
        <taxon>unclassified sequences</taxon>
        <taxon>metagenomes</taxon>
        <taxon>ecological metagenomes</taxon>
    </lineage>
</organism>
<reference evidence="3" key="1">
    <citation type="journal article" date="2014" name="Front. Microbiol.">
        <title>High frequency of phylogenetically diverse reductive dehalogenase-homologous genes in deep subseafloor sedimentary metagenomes.</title>
        <authorList>
            <person name="Kawai M."/>
            <person name="Futagami T."/>
            <person name="Toyoda A."/>
            <person name="Takaki Y."/>
            <person name="Nishi S."/>
            <person name="Hori S."/>
            <person name="Arai W."/>
            <person name="Tsubouchi T."/>
            <person name="Morono Y."/>
            <person name="Uchiyama I."/>
            <person name="Ito T."/>
            <person name="Fujiyama A."/>
            <person name="Inagaki F."/>
            <person name="Takami H."/>
        </authorList>
    </citation>
    <scope>NUCLEOTIDE SEQUENCE</scope>
    <source>
        <strain evidence="3">Expedition CK06-06</strain>
    </source>
</reference>
<accession>X0U2N1</accession>
<evidence type="ECO:0000259" key="2">
    <source>
        <dbReference type="Pfam" id="PF08494"/>
    </source>
</evidence>
<sequence>MIVKRDEKEILVSQSKEIGTVPSWIGEDIPIPFEIATEVGKLRRLASAETKIKNYPCDKKTLNKFLQQIDNQKRQGFVVPGDKTITIDIEDKAVVINACFGTRVNETLGRLISALLAQSLGESVGINSDAYRINLELPGRFPVDRIKDILLQTKPESLEYLLQTILRNSTYIRWQLIHVARKFGAISKDFDYKSVGVRKLFTLFENTLIFDEALDKLIWERMDIENTQQVLKKIQDGEIDIHIQRLSPIALAGFETMRGLMVPQRADRSILMALKKRLDDAAITLVCTNCNHTWNTIVRRADAKLKCSHCGAIKIAVLHRYNRNLAKLLTKKERTNEENREVRRLHKNASLVLTYGKIALLALMGRGIGPDTAARILGRYNRIELEKSEELQIKFLRDILKAELNYARTRGFWENT</sequence>
<dbReference type="AlphaFoldDB" id="X0U2N1"/>
<dbReference type="PANTHER" id="PTHR47962">
    <property type="entry name" value="ATP-DEPENDENT HELICASE LHR-RELATED-RELATED"/>
    <property type="match status" value="1"/>
</dbReference>
<feature type="coiled-coil region" evidence="1">
    <location>
        <begin position="318"/>
        <end position="345"/>
    </location>
</feature>
<dbReference type="InterPro" id="IPR052511">
    <property type="entry name" value="ATP-dep_Helicase"/>
</dbReference>
<feature type="domain" description="Lhr-like DEAD/H associated" evidence="2">
    <location>
        <begin position="79"/>
        <end position="250"/>
    </location>
</feature>
<gene>
    <name evidence="3" type="ORF">S01H1_06649</name>
</gene>
<evidence type="ECO:0000313" key="3">
    <source>
        <dbReference type="EMBL" id="GAF82720.1"/>
    </source>
</evidence>
<proteinExistence type="predicted"/>
<keyword evidence="1" id="KW-0175">Coiled coil</keyword>
<dbReference type="InterPro" id="IPR013701">
    <property type="entry name" value="Lhr-like_DEAD/DEAH_assoc"/>
</dbReference>
<dbReference type="GO" id="GO:0016887">
    <property type="term" value="F:ATP hydrolysis activity"/>
    <property type="evidence" value="ECO:0007669"/>
    <property type="project" value="TreeGrafter"/>
</dbReference>
<name>X0U2N1_9ZZZZ</name>
<dbReference type="GO" id="GO:0003677">
    <property type="term" value="F:DNA binding"/>
    <property type="evidence" value="ECO:0007669"/>
    <property type="project" value="TreeGrafter"/>
</dbReference>
<dbReference type="PANTHER" id="PTHR47962:SF5">
    <property type="entry name" value="ATP-DEPENDENT HELICASE LHR-RELATED"/>
    <property type="match status" value="1"/>
</dbReference>
<dbReference type="Pfam" id="PF08494">
    <property type="entry name" value="DEAD_assoc"/>
    <property type="match status" value="1"/>
</dbReference>